<proteinExistence type="predicted"/>
<sequence length="78" mass="9171">MNIMSYIQEYIWLCKTASCHTYLDTVCCNTSMTVKVSCYTNVDTASWHTGSVILLYMRVIQCYVIHIWNQYLVIYVQV</sequence>
<dbReference type="AlphaFoldDB" id="A0A0L8GR96"/>
<evidence type="ECO:0000313" key="1">
    <source>
        <dbReference type="EMBL" id="KOF79349.1"/>
    </source>
</evidence>
<organism evidence="1">
    <name type="scientific">Octopus bimaculoides</name>
    <name type="common">California two-spotted octopus</name>
    <dbReference type="NCBI Taxonomy" id="37653"/>
    <lineage>
        <taxon>Eukaryota</taxon>
        <taxon>Metazoa</taxon>
        <taxon>Spiralia</taxon>
        <taxon>Lophotrochozoa</taxon>
        <taxon>Mollusca</taxon>
        <taxon>Cephalopoda</taxon>
        <taxon>Coleoidea</taxon>
        <taxon>Octopodiformes</taxon>
        <taxon>Octopoda</taxon>
        <taxon>Incirrata</taxon>
        <taxon>Octopodidae</taxon>
        <taxon>Octopus</taxon>
    </lineage>
</organism>
<protein>
    <submittedName>
        <fullName evidence="1">Uncharacterized protein</fullName>
    </submittedName>
</protein>
<accession>A0A0L8GR96</accession>
<gene>
    <name evidence="1" type="ORF">OCBIM_22029610mg</name>
</gene>
<dbReference type="EMBL" id="KQ420782">
    <property type="protein sequence ID" value="KOF79349.1"/>
    <property type="molecule type" value="Genomic_DNA"/>
</dbReference>
<name>A0A0L8GR96_OCTBM</name>
<reference evidence="1" key="1">
    <citation type="submission" date="2015-07" db="EMBL/GenBank/DDBJ databases">
        <title>MeaNS - Measles Nucleotide Surveillance Program.</title>
        <authorList>
            <person name="Tran T."/>
            <person name="Druce J."/>
        </authorList>
    </citation>
    <scope>NUCLEOTIDE SEQUENCE</scope>
    <source>
        <strain evidence="1">UCB-OBI-ISO-001</strain>
        <tissue evidence="1">Gonad</tissue>
    </source>
</reference>